<dbReference type="SUPFAM" id="SSF51445">
    <property type="entry name" value="(Trans)glycosidases"/>
    <property type="match status" value="1"/>
</dbReference>
<comment type="similarity">
    <text evidence="1">Belongs to the glycosyl hydrolase 1 family.</text>
</comment>
<sequence>MTLRDVFQITGFPLLEIVAAVTNEGKSLQFDGVVNEGNRGKSIWDTFSRLPGRILDFSDADVAVDQYHRFKIRRESAHGESVCCNNVRALFDELPMPHIIVESHSFLLDLWTSGPLTEWDYAKAEKVQKVLRYNFVNNWQLTL</sequence>
<evidence type="ECO:0000313" key="3">
    <source>
        <dbReference type="RefSeq" id="XP_056695408.1"/>
    </source>
</evidence>
<dbReference type="Gene3D" id="3.20.20.80">
    <property type="entry name" value="Glycosidases"/>
    <property type="match status" value="1"/>
</dbReference>
<evidence type="ECO:0000313" key="2">
    <source>
        <dbReference type="Proteomes" id="UP000813463"/>
    </source>
</evidence>
<reference evidence="2" key="1">
    <citation type="journal article" date="2021" name="Nat. Commun.">
        <title>Genomic analyses provide insights into spinach domestication and the genetic basis of agronomic traits.</title>
        <authorList>
            <person name="Cai X."/>
            <person name="Sun X."/>
            <person name="Xu C."/>
            <person name="Sun H."/>
            <person name="Wang X."/>
            <person name="Ge C."/>
            <person name="Zhang Z."/>
            <person name="Wang Q."/>
            <person name="Fei Z."/>
            <person name="Jiao C."/>
            <person name="Wang Q."/>
        </authorList>
    </citation>
    <scope>NUCLEOTIDE SEQUENCE [LARGE SCALE GENOMIC DNA]</scope>
    <source>
        <strain evidence="2">cv. Varoflay</strain>
    </source>
</reference>
<reference evidence="3" key="2">
    <citation type="submission" date="2025-08" db="UniProtKB">
        <authorList>
            <consortium name="RefSeq"/>
        </authorList>
    </citation>
    <scope>IDENTIFICATION</scope>
    <source>
        <tissue evidence="3">Leaf</tissue>
    </source>
</reference>
<dbReference type="InterPro" id="IPR001360">
    <property type="entry name" value="Glyco_hydro_1"/>
</dbReference>
<dbReference type="GeneID" id="110798726"/>
<dbReference type="PANTHER" id="PTHR37229">
    <property type="entry name" value="6,7-DIMETHYL-8-RIBITYLLUMAZINE SYNTHASE"/>
    <property type="match status" value="1"/>
</dbReference>
<gene>
    <name evidence="3" type="primary">LOC110798726</name>
</gene>
<name>A0ABM3RIG5_SPIOL</name>
<dbReference type="Pfam" id="PF00232">
    <property type="entry name" value="Glyco_hydro_1"/>
    <property type="match status" value="1"/>
</dbReference>
<keyword evidence="2" id="KW-1185">Reference proteome</keyword>
<evidence type="ECO:0000256" key="1">
    <source>
        <dbReference type="ARBA" id="ARBA00010838"/>
    </source>
</evidence>
<dbReference type="RefSeq" id="XP_056695408.1">
    <property type="nucleotide sequence ID" value="XM_056839430.1"/>
</dbReference>
<dbReference type="PANTHER" id="PTHR37229:SF2">
    <property type="entry name" value="6,7-DIMETHYL-8-RIBITYLLUMAZINE SYNTHASE"/>
    <property type="match status" value="1"/>
</dbReference>
<protein>
    <submittedName>
        <fullName evidence="3">Uncharacterized protein</fullName>
    </submittedName>
</protein>
<accession>A0ABM3RIG5</accession>
<proteinExistence type="inferred from homology"/>
<organism evidence="2 3">
    <name type="scientific">Spinacia oleracea</name>
    <name type="common">Spinach</name>
    <dbReference type="NCBI Taxonomy" id="3562"/>
    <lineage>
        <taxon>Eukaryota</taxon>
        <taxon>Viridiplantae</taxon>
        <taxon>Streptophyta</taxon>
        <taxon>Embryophyta</taxon>
        <taxon>Tracheophyta</taxon>
        <taxon>Spermatophyta</taxon>
        <taxon>Magnoliopsida</taxon>
        <taxon>eudicotyledons</taxon>
        <taxon>Gunneridae</taxon>
        <taxon>Pentapetalae</taxon>
        <taxon>Caryophyllales</taxon>
        <taxon>Chenopodiaceae</taxon>
        <taxon>Chenopodioideae</taxon>
        <taxon>Anserineae</taxon>
        <taxon>Spinacia</taxon>
    </lineage>
</organism>
<dbReference type="Proteomes" id="UP000813463">
    <property type="component" value="Chromosome 3"/>
</dbReference>
<dbReference type="InterPro" id="IPR017853">
    <property type="entry name" value="GH"/>
</dbReference>